<evidence type="ECO:0000313" key="7">
    <source>
        <dbReference type="EMBL" id="QDU96615.1"/>
    </source>
</evidence>
<sequence>MPVKSNGDDATRTGRGLPVAWFMQRFFTESQRSASTFPQSSDLPAEPMSRNHRAMRFGRAAGFVFGIGAQVGFLITIWYLYAFLKDGRPAQGQAWFLIDLVLALQFAAAHSSLLYPPVRRYLTQVFPAGLYGCLFCVVTCLNLAVIFVFWRGSAGECWNCTGLAASAMRLGFYLSWVALFYSLHLSGLGRQTGLTQWLHWVNRRKPPIPVFEIRGVYRWMRHPIYLSFLGLIWFTPRMAWDHALLTFVWTGYILAGSYLKDERLARYVGEPYRRYQEQVAGYPGMFFGPLGRRRPAASASAQRIASPS</sequence>
<evidence type="ECO:0000313" key="8">
    <source>
        <dbReference type="Proteomes" id="UP000317648"/>
    </source>
</evidence>
<dbReference type="InterPro" id="IPR033580">
    <property type="entry name" value="Nurim-like"/>
</dbReference>
<protein>
    <submittedName>
        <fullName evidence="7">Uncharacterized protein</fullName>
    </submittedName>
</protein>
<comment type="subcellular location">
    <subcellularLocation>
        <location evidence="1">Membrane</location>
        <topology evidence="1">Multi-pass membrane protein</topology>
    </subcellularLocation>
</comment>
<name>A0A518DXU5_9BACT</name>
<dbReference type="PANTHER" id="PTHR31040:SF1">
    <property type="entry name" value="NURIM"/>
    <property type="match status" value="1"/>
</dbReference>
<accession>A0A518DXU5</accession>
<feature type="transmembrane region" description="Helical" evidence="6">
    <location>
        <begin position="94"/>
        <end position="116"/>
    </location>
</feature>
<reference evidence="7 8" key="1">
    <citation type="submission" date="2019-02" db="EMBL/GenBank/DDBJ databases">
        <title>Deep-cultivation of Planctomycetes and their phenomic and genomic characterization uncovers novel biology.</title>
        <authorList>
            <person name="Wiegand S."/>
            <person name="Jogler M."/>
            <person name="Boedeker C."/>
            <person name="Pinto D."/>
            <person name="Vollmers J."/>
            <person name="Rivas-Marin E."/>
            <person name="Kohn T."/>
            <person name="Peeters S.H."/>
            <person name="Heuer A."/>
            <person name="Rast P."/>
            <person name="Oberbeckmann S."/>
            <person name="Bunk B."/>
            <person name="Jeske O."/>
            <person name="Meyerdierks A."/>
            <person name="Storesund J.E."/>
            <person name="Kallscheuer N."/>
            <person name="Luecker S."/>
            <person name="Lage O.M."/>
            <person name="Pohl T."/>
            <person name="Merkel B.J."/>
            <person name="Hornburger P."/>
            <person name="Mueller R.-W."/>
            <person name="Bruemmer F."/>
            <person name="Labrenz M."/>
            <person name="Spormann A.M."/>
            <person name="Op den Camp H."/>
            <person name="Overmann J."/>
            <person name="Amann R."/>
            <person name="Jetten M.S.M."/>
            <person name="Mascher T."/>
            <person name="Medema M.H."/>
            <person name="Devos D.P."/>
            <person name="Kaster A.-K."/>
            <person name="Ovreas L."/>
            <person name="Rohde M."/>
            <person name="Galperin M.Y."/>
            <person name="Jogler C."/>
        </authorList>
    </citation>
    <scope>NUCLEOTIDE SEQUENCE [LARGE SCALE GENOMIC DNA]</scope>
    <source>
        <strain evidence="7 8">Pla85_3_4</strain>
    </source>
</reference>
<keyword evidence="5 6" id="KW-0472">Membrane</keyword>
<evidence type="ECO:0000256" key="2">
    <source>
        <dbReference type="ARBA" id="ARBA00010631"/>
    </source>
</evidence>
<evidence type="ECO:0000256" key="4">
    <source>
        <dbReference type="ARBA" id="ARBA00022989"/>
    </source>
</evidence>
<evidence type="ECO:0000256" key="5">
    <source>
        <dbReference type="ARBA" id="ARBA00023136"/>
    </source>
</evidence>
<feature type="transmembrane region" description="Helical" evidence="6">
    <location>
        <begin position="128"/>
        <end position="150"/>
    </location>
</feature>
<dbReference type="EMBL" id="CP036433">
    <property type="protein sequence ID" value="QDU96615.1"/>
    <property type="molecule type" value="Genomic_DNA"/>
</dbReference>
<gene>
    <name evidence="7" type="ORF">Pla8534_44360</name>
</gene>
<evidence type="ECO:0000256" key="1">
    <source>
        <dbReference type="ARBA" id="ARBA00004141"/>
    </source>
</evidence>
<dbReference type="PANTHER" id="PTHR31040">
    <property type="entry name" value="NURIM"/>
    <property type="match status" value="1"/>
</dbReference>
<evidence type="ECO:0000256" key="3">
    <source>
        <dbReference type="ARBA" id="ARBA00022692"/>
    </source>
</evidence>
<feature type="transmembrane region" description="Helical" evidence="6">
    <location>
        <begin position="60"/>
        <end position="82"/>
    </location>
</feature>
<keyword evidence="3 6" id="KW-0812">Transmembrane</keyword>
<keyword evidence="4 6" id="KW-1133">Transmembrane helix</keyword>
<dbReference type="Proteomes" id="UP000317648">
    <property type="component" value="Chromosome"/>
</dbReference>
<dbReference type="AlphaFoldDB" id="A0A518DXU5"/>
<dbReference type="KEGG" id="lcre:Pla8534_44360"/>
<feature type="transmembrane region" description="Helical" evidence="6">
    <location>
        <begin position="219"/>
        <end position="236"/>
    </location>
</feature>
<dbReference type="GO" id="GO:0016020">
    <property type="term" value="C:membrane"/>
    <property type="evidence" value="ECO:0007669"/>
    <property type="project" value="UniProtKB-SubCell"/>
</dbReference>
<dbReference type="OrthoDB" id="9789029at2"/>
<feature type="transmembrane region" description="Helical" evidence="6">
    <location>
        <begin position="170"/>
        <end position="188"/>
    </location>
</feature>
<evidence type="ECO:0000256" key="6">
    <source>
        <dbReference type="SAM" id="Phobius"/>
    </source>
</evidence>
<proteinExistence type="inferred from homology"/>
<comment type="similarity">
    <text evidence="2">Belongs to the nurim family.</text>
</comment>
<keyword evidence="8" id="KW-1185">Reference proteome</keyword>
<organism evidence="7 8">
    <name type="scientific">Lignipirellula cremea</name>
    <dbReference type="NCBI Taxonomy" id="2528010"/>
    <lineage>
        <taxon>Bacteria</taxon>
        <taxon>Pseudomonadati</taxon>
        <taxon>Planctomycetota</taxon>
        <taxon>Planctomycetia</taxon>
        <taxon>Pirellulales</taxon>
        <taxon>Pirellulaceae</taxon>
        <taxon>Lignipirellula</taxon>
    </lineage>
</organism>
<dbReference type="RefSeq" id="WP_145055232.1">
    <property type="nucleotide sequence ID" value="NZ_CP036433.1"/>
</dbReference>
<dbReference type="Gene3D" id="1.20.120.1630">
    <property type="match status" value="1"/>
</dbReference>